<protein>
    <submittedName>
        <fullName evidence="1">Uncharacterized protein</fullName>
    </submittedName>
</protein>
<keyword evidence="2" id="KW-1185">Reference proteome</keyword>
<gene>
    <name evidence="1" type="ORF">GCM10017790_72930</name>
</gene>
<accession>A0ABQ3M505</accession>
<dbReference type="EMBL" id="BNAY01000011">
    <property type="protein sequence ID" value="GHH33874.1"/>
    <property type="molecule type" value="Genomic_DNA"/>
</dbReference>
<evidence type="ECO:0000313" key="2">
    <source>
        <dbReference type="Proteomes" id="UP000635387"/>
    </source>
</evidence>
<evidence type="ECO:0000313" key="1">
    <source>
        <dbReference type="EMBL" id="GHH33874.1"/>
    </source>
</evidence>
<dbReference type="Proteomes" id="UP000635387">
    <property type="component" value="Unassembled WGS sequence"/>
</dbReference>
<organism evidence="1 2">
    <name type="scientific">Amycolatopsis oliviviridis</name>
    <dbReference type="NCBI Taxonomy" id="1471590"/>
    <lineage>
        <taxon>Bacteria</taxon>
        <taxon>Bacillati</taxon>
        <taxon>Actinomycetota</taxon>
        <taxon>Actinomycetes</taxon>
        <taxon>Pseudonocardiales</taxon>
        <taxon>Pseudonocardiaceae</taxon>
        <taxon>Amycolatopsis</taxon>
    </lineage>
</organism>
<proteinExistence type="predicted"/>
<name>A0ABQ3M505_9PSEU</name>
<comment type="caution">
    <text evidence="1">The sequence shown here is derived from an EMBL/GenBank/DDBJ whole genome shotgun (WGS) entry which is preliminary data.</text>
</comment>
<dbReference type="RefSeq" id="WP_191258967.1">
    <property type="nucleotide sequence ID" value="NZ_BNAY01000011.1"/>
</dbReference>
<reference evidence="2" key="1">
    <citation type="journal article" date="2019" name="Int. J. Syst. Evol. Microbiol.">
        <title>The Global Catalogue of Microorganisms (GCM) 10K type strain sequencing project: providing services to taxonomists for standard genome sequencing and annotation.</title>
        <authorList>
            <consortium name="The Broad Institute Genomics Platform"/>
            <consortium name="The Broad Institute Genome Sequencing Center for Infectious Disease"/>
            <person name="Wu L."/>
            <person name="Ma J."/>
        </authorList>
    </citation>
    <scope>NUCLEOTIDE SEQUENCE [LARGE SCALE GENOMIC DNA]</scope>
    <source>
        <strain evidence="2">CGMCC 4.7683</strain>
    </source>
</reference>
<sequence length="182" mass="20382">MIEILDDLDVLTRPDVDPHDLSLGGVRFGSKAADTVARDRVIEVTLSPIVHRRRGGTDLESEYYGENGDRLSLETVVDNAVGGEGIVHFAGKFSCKIIEGTVIGFAMYGGERGLLAHFGYLRSREEFLEVFGTPDLVEESIDCGELMGYRHFYRASEKQVFWDSWDDRVGWLNLGDFEGNTR</sequence>